<dbReference type="RefSeq" id="WP_196395036.1">
    <property type="nucleotide sequence ID" value="NZ_JADNYM010000002.1"/>
</dbReference>
<dbReference type="PANTHER" id="PTHR43464">
    <property type="entry name" value="METHYLTRANSFERASE"/>
    <property type="match status" value="1"/>
</dbReference>
<evidence type="ECO:0000256" key="2">
    <source>
        <dbReference type="ARBA" id="ARBA00022679"/>
    </source>
</evidence>
<evidence type="ECO:0000313" key="5">
    <source>
        <dbReference type="EMBL" id="MBG0738076.1"/>
    </source>
</evidence>
<feature type="domain" description="Methyltransferase" evidence="4">
    <location>
        <begin position="55"/>
        <end position="149"/>
    </location>
</feature>
<keyword evidence="6" id="KW-1185">Reference proteome</keyword>
<dbReference type="Proteomes" id="UP000655366">
    <property type="component" value="Unassembled WGS sequence"/>
</dbReference>
<dbReference type="SUPFAM" id="SSF53335">
    <property type="entry name" value="S-adenosyl-L-methionine-dependent methyltransferases"/>
    <property type="match status" value="1"/>
</dbReference>
<dbReference type="AlphaFoldDB" id="A0A931CNJ0"/>
<keyword evidence="1 5" id="KW-0489">Methyltransferase</keyword>
<comment type="caution">
    <text evidence="5">The sequence shown here is derived from an EMBL/GenBank/DDBJ whole genome shotgun (WGS) entry which is preliminary data.</text>
</comment>
<evidence type="ECO:0000256" key="3">
    <source>
        <dbReference type="ARBA" id="ARBA00022691"/>
    </source>
</evidence>
<dbReference type="GO" id="GO:0008168">
    <property type="term" value="F:methyltransferase activity"/>
    <property type="evidence" value="ECO:0007669"/>
    <property type="project" value="UniProtKB-KW"/>
</dbReference>
<dbReference type="Gene3D" id="3.40.50.150">
    <property type="entry name" value="Vaccinia Virus protein VP39"/>
    <property type="match status" value="1"/>
</dbReference>
<name>A0A931CNJ0_9MICC</name>
<organism evidence="5 6">
    <name type="scientific">Arthrobacter terrae</name>
    <dbReference type="NCBI Taxonomy" id="2935737"/>
    <lineage>
        <taxon>Bacteria</taxon>
        <taxon>Bacillati</taxon>
        <taxon>Actinomycetota</taxon>
        <taxon>Actinomycetes</taxon>
        <taxon>Micrococcales</taxon>
        <taxon>Micrococcaceae</taxon>
        <taxon>Arthrobacter</taxon>
    </lineage>
</organism>
<dbReference type="Pfam" id="PF13649">
    <property type="entry name" value="Methyltransf_25"/>
    <property type="match status" value="1"/>
</dbReference>
<reference evidence="5 6" key="1">
    <citation type="submission" date="2020-11" db="EMBL/GenBank/DDBJ databases">
        <title>Arthrobacter antarcticus sp. nov., isolated from Antarctic Soil.</title>
        <authorList>
            <person name="Li J."/>
        </authorList>
    </citation>
    <scope>NUCLEOTIDE SEQUENCE [LARGE SCALE GENOMIC DNA]</scope>
    <source>
        <strain evidence="5 6">Z1-20</strain>
    </source>
</reference>
<keyword evidence="2" id="KW-0808">Transferase</keyword>
<dbReference type="EMBL" id="JADNYM010000002">
    <property type="protein sequence ID" value="MBG0738076.1"/>
    <property type="molecule type" value="Genomic_DNA"/>
</dbReference>
<keyword evidence="3" id="KW-0949">S-adenosyl-L-methionine</keyword>
<evidence type="ECO:0000256" key="1">
    <source>
        <dbReference type="ARBA" id="ARBA00022603"/>
    </source>
</evidence>
<dbReference type="PANTHER" id="PTHR43464:SF19">
    <property type="entry name" value="UBIQUINONE BIOSYNTHESIS O-METHYLTRANSFERASE, MITOCHONDRIAL"/>
    <property type="match status" value="1"/>
</dbReference>
<dbReference type="CDD" id="cd02440">
    <property type="entry name" value="AdoMet_MTases"/>
    <property type="match status" value="1"/>
</dbReference>
<proteinExistence type="predicted"/>
<evidence type="ECO:0000259" key="4">
    <source>
        <dbReference type="Pfam" id="PF13649"/>
    </source>
</evidence>
<dbReference type="InterPro" id="IPR029063">
    <property type="entry name" value="SAM-dependent_MTases_sf"/>
</dbReference>
<dbReference type="GO" id="GO:0032259">
    <property type="term" value="P:methylation"/>
    <property type="evidence" value="ECO:0007669"/>
    <property type="project" value="UniProtKB-KW"/>
</dbReference>
<evidence type="ECO:0000313" key="6">
    <source>
        <dbReference type="Proteomes" id="UP000655366"/>
    </source>
</evidence>
<accession>A0A931CNJ0</accession>
<sequence length="223" mass="23782">MSKEPAVRRLERTTMDAQSWDERYSAARDGEGLWSAQPHAALAQIVTPLAPGTALDLATGDGRNGIWLAERGWQVTAVDFSAAGLAVARTRDTGAGAQRTGSIDWQLADVTRWNAARAYDLITMTYLQLAEQAIAEVITRASRWLAPGGTLVVIGHDRDNLTGGTGGPQDPAVLYTPDMLRAAADGLRILAARQLTRNPATDPESPGDNGQSAIDTLLHAVKD</sequence>
<gene>
    <name evidence="5" type="ORF">IV500_01325</name>
</gene>
<protein>
    <submittedName>
        <fullName evidence="5">Class I SAM-dependent methyltransferase</fullName>
    </submittedName>
</protein>
<dbReference type="InterPro" id="IPR041698">
    <property type="entry name" value="Methyltransf_25"/>
</dbReference>